<proteinExistence type="predicted"/>
<evidence type="ECO:0000313" key="2">
    <source>
        <dbReference type="Proteomes" id="UP001172386"/>
    </source>
</evidence>
<gene>
    <name evidence="1" type="ORF">H2198_001059</name>
</gene>
<organism evidence="1 2">
    <name type="scientific">Neophaeococcomyces mojaviensis</name>
    <dbReference type="NCBI Taxonomy" id="3383035"/>
    <lineage>
        <taxon>Eukaryota</taxon>
        <taxon>Fungi</taxon>
        <taxon>Dikarya</taxon>
        <taxon>Ascomycota</taxon>
        <taxon>Pezizomycotina</taxon>
        <taxon>Eurotiomycetes</taxon>
        <taxon>Chaetothyriomycetidae</taxon>
        <taxon>Chaetothyriales</taxon>
        <taxon>Chaetothyriales incertae sedis</taxon>
        <taxon>Neophaeococcomyces</taxon>
    </lineage>
</organism>
<dbReference type="Proteomes" id="UP001172386">
    <property type="component" value="Unassembled WGS sequence"/>
</dbReference>
<evidence type="ECO:0000313" key="1">
    <source>
        <dbReference type="EMBL" id="KAJ9663067.1"/>
    </source>
</evidence>
<sequence length="711" mass="79631">MDEHAKLMDPTISQFGRHSEKNITVLVTDAASIEHNAKPSSNTKYSRYGGPAKARGLRQRLFKNVLVRYCIYIVPVAAILIIPVVLYATKWRQRTIGGIHGLGLFIYVEILWVSLWIAKLLAAALPFLFQGIGGLFSVGIRKYSLVLKATEIQVSVVLWAAMALLWFPIICVFGGDSWGNHVKSSQPLGMFYNFMRASLGCSALGLLEQLAIQSIAISFHGTQHREKIKYVKATTRAIELLYDASLRRYPDHSPETTKEDYIIHDTTNVQELLKKNAVHQSLRRMFGDLHYFGEHLVSALGHMARDISGNKELMDLTATHAVVEGALERQNGAEALAGRIFKCIVPHSETVLTQQDIADAFESSSTTEEDKSRVFSCLDHDKNGNVSLEEMEMLLIDLHRTRKNMWENAVNIKDAIHALDRVLAFMALIITGFVFAAVFSTWVARNVSIFTTALSALAFALSQTVGEFIASCVLVFVKHPYDVGDRVILNKIEYQIVRISLLYTVFRTIDNDAISQVSNSEIGKTFVDNITRSGPMKERYQFSISAGTSFQDIEKLRVELENFVQAAENCRDYQTDIDIQLLSIGDMKQLDLRVEIKFKSNWSNERLRAYRRSKFMCGLFSAIRKVNIDGPGGKSPSNGSADAPTYSVTVSAEEARAANEAWYEKKNAGQTTKVKVSEEPSIVSSGLEILPNLFLKQRPFDEGSQRGRIFQ</sequence>
<accession>A0ACC3AIQ2</accession>
<protein>
    <submittedName>
        <fullName evidence="1">Uncharacterized protein</fullName>
    </submittedName>
</protein>
<comment type="caution">
    <text evidence="1">The sequence shown here is derived from an EMBL/GenBank/DDBJ whole genome shotgun (WGS) entry which is preliminary data.</text>
</comment>
<keyword evidence="2" id="KW-1185">Reference proteome</keyword>
<reference evidence="1" key="1">
    <citation type="submission" date="2022-10" db="EMBL/GenBank/DDBJ databases">
        <title>Culturing micro-colonial fungi from biological soil crusts in the Mojave desert and describing Neophaeococcomyces mojavensis, and introducing the new genera and species Taxawa tesnikishii.</title>
        <authorList>
            <person name="Kurbessoian T."/>
            <person name="Stajich J.E."/>
        </authorList>
    </citation>
    <scope>NUCLEOTIDE SEQUENCE</scope>
    <source>
        <strain evidence="1">JES_112</strain>
    </source>
</reference>
<dbReference type="EMBL" id="JAPDRQ010000011">
    <property type="protein sequence ID" value="KAJ9663067.1"/>
    <property type="molecule type" value="Genomic_DNA"/>
</dbReference>
<name>A0ACC3AIQ2_9EURO</name>